<dbReference type="InterPro" id="IPR006665">
    <property type="entry name" value="OmpA-like"/>
</dbReference>
<proteinExistence type="predicted"/>
<dbReference type="Proteomes" id="UP000470302">
    <property type="component" value="Unassembled WGS sequence"/>
</dbReference>
<dbReference type="RefSeq" id="WP_161096738.1">
    <property type="nucleotide sequence ID" value="NZ_WWCW01000027.1"/>
</dbReference>
<dbReference type="InterPro" id="IPR050330">
    <property type="entry name" value="Bact_OuterMem_StrucFunc"/>
</dbReference>
<dbReference type="GO" id="GO:0009279">
    <property type="term" value="C:cell outer membrane"/>
    <property type="evidence" value="ECO:0007669"/>
    <property type="project" value="UniProtKB-SubCell"/>
</dbReference>
<evidence type="ECO:0000256" key="6">
    <source>
        <dbReference type="SAM" id="SignalP"/>
    </source>
</evidence>
<protein>
    <submittedName>
        <fullName evidence="8">OmpA family protein</fullName>
    </submittedName>
</protein>
<evidence type="ECO:0000256" key="4">
    <source>
        <dbReference type="PROSITE-ProRule" id="PRU00473"/>
    </source>
</evidence>
<dbReference type="EMBL" id="WWCW01000027">
    <property type="protein sequence ID" value="MYM87612.1"/>
    <property type="molecule type" value="Genomic_DNA"/>
</dbReference>
<sequence>MRSNKLIANALLTALCALGAAGAGAQNPGLAPAAPEPGQVLASGTVPDEGSKAAVLAKLREVYGADKVVDQIAIGPVAMPANWNGYVQKLITPDLKQISRGQLKIDGSNVSLRGEVANEAQRQRIASNVATSLNPTYTVNNGLRVSAADQSILDSTLANRTVEFESGKATLTPAGKAILDEMLAALLKLKGRKVEIIGHTDSAGLRATNLGLSQARAETVKTYFASHGLNGDLLTASGQGPDRPIASNDSADGRARNRRIEFRMAQ</sequence>
<dbReference type="Pfam" id="PF04972">
    <property type="entry name" value="BON"/>
    <property type="match status" value="1"/>
</dbReference>
<dbReference type="PANTHER" id="PTHR30329">
    <property type="entry name" value="STATOR ELEMENT OF FLAGELLAR MOTOR COMPLEX"/>
    <property type="match status" value="1"/>
</dbReference>
<keyword evidence="2 4" id="KW-0472">Membrane</keyword>
<feature type="chain" id="PRO_5032728539" evidence="6">
    <location>
        <begin position="26"/>
        <end position="266"/>
    </location>
</feature>
<reference evidence="8 9" key="1">
    <citation type="submission" date="2020-01" db="EMBL/GenBank/DDBJ databases">
        <title>Novel species isolated from a subtropical stream in China.</title>
        <authorList>
            <person name="Lu H."/>
        </authorList>
    </citation>
    <scope>NUCLEOTIDE SEQUENCE [LARGE SCALE GENOMIC DNA]</scope>
    <source>
        <strain evidence="8 9">FT82W</strain>
    </source>
</reference>
<evidence type="ECO:0000313" key="8">
    <source>
        <dbReference type="EMBL" id="MYM87612.1"/>
    </source>
</evidence>
<dbReference type="InterPro" id="IPR006664">
    <property type="entry name" value="OMP_bac"/>
</dbReference>
<dbReference type="InterPro" id="IPR036737">
    <property type="entry name" value="OmpA-like_sf"/>
</dbReference>
<evidence type="ECO:0000256" key="2">
    <source>
        <dbReference type="ARBA" id="ARBA00023136"/>
    </source>
</evidence>
<comment type="caution">
    <text evidence="8">The sequence shown here is derived from an EMBL/GenBank/DDBJ whole genome shotgun (WGS) entry which is preliminary data.</text>
</comment>
<gene>
    <name evidence="8" type="ORF">GTP91_10515</name>
</gene>
<keyword evidence="3" id="KW-0998">Cell outer membrane</keyword>
<evidence type="ECO:0000256" key="3">
    <source>
        <dbReference type="ARBA" id="ARBA00023237"/>
    </source>
</evidence>
<dbReference type="PRINTS" id="PR01023">
    <property type="entry name" value="NAFLGMOTY"/>
</dbReference>
<dbReference type="PROSITE" id="PS51123">
    <property type="entry name" value="OMPA_2"/>
    <property type="match status" value="1"/>
</dbReference>
<dbReference type="Gene3D" id="3.40.1520.20">
    <property type="match status" value="1"/>
</dbReference>
<dbReference type="CDD" id="cd07185">
    <property type="entry name" value="OmpA_C-like"/>
    <property type="match status" value="1"/>
</dbReference>
<evidence type="ECO:0000256" key="5">
    <source>
        <dbReference type="SAM" id="MobiDB-lite"/>
    </source>
</evidence>
<name>A0A845G2A9_9BURK</name>
<feature type="signal peptide" evidence="6">
    <location>
        <begin position="1"/>
        <end position="25"/>
    </location>
</feature>
<comment type="subcellular location">
    <subcellularLocation>
        <location evidence="1">Cell outer membrane</location>
    </subcellularLocation>
</comment>
<dbReference type="AlphaFoldDB" id="A0A845G2A9"/>
<dbReference type="Gene3D" id="3.30.1330.60">
    <property type="entry name" value="OmpA-like domain"/>
    <property type="match status" value="1"/>
</dbReference>
<dbReference type="PANTHER" id="PTHR30329:SF21">
    <property type="entry name" value="LIPOPROTEIN YIAD-RELATED"/>
    <property type="match status" value="1"/>
</dbReference>
<accession>A0A845G2A9</accession>
<dbReference type="PRINTS" id="PR01021">
    <property type="entry name" value="OMPADOMAIN"/>
</dbReference>
<dbReference type="SUPFAM" id="SSF103088">
    <property type="entry name" value="OmpA-like"/>
    <property type="match status" value="1"/>
</dbReference>
<dbReference type="InterPro" id="IPR007055">
    <property type="entry name" value="BON_dom"/>
</dbReference>
<evidence type="ECO:0000259" key="7">
    <source>
        <dbReference type="PROSITE" id="PS51123"/>
    </source>
</evidence>
<feature type="region of interest" description="Disordered" evidence="5">
    <location>
        <begin position="235"/>
        <end position="254"/>
    </location>
</feature>
<organism evidence="8 9">
    <name type="scientific">Duganella vulcania</name>
    <dbReference type="NCBI Taxonomy" id="2692166"/>
    <lineage>
        <taxon>Bacteria</taxon>
        <taxon>Pseudomonadati</taxon>
        <taxon>Pseudomonadota</taxon>
        <taxon>Betaproteobacteria</taxon>
        <taxon>Burkholderiales</taxon>
        <taxon>Oxalobacteraceae</taxon>
        <taxon>Telluria group</taxon>
        <taxon>Duganella</taxon>
    </lineage>
</organism>
<dbReference type="Pfam" id="PF00691">
    <property type="entry name" value="OmpA"/>
    <property type="match status" value="1"/>
</dbReference>
<evidence type="ECO:0000313" key="9">
    <source>
        <dbReference type="Proteomes" id="UP000470302"/>
    </source>
</evidence>
<evidence type="ECO:0000256" key="1">
    <source>
        <dbReference type="ARBA" id="ARBA00004442"/>
    </source>
</evidence>
<keyword evidence="6" id="KW-0732">Signal</keyword>
<feature type="domain" description="OmpA-like" evidence="7">
    <location>
        <begin position="151"/>
        <end position="266"/>
    </location>
</feature>